<dbReference type="InterPro" id="IPR016161">
    <property type="entry name" value="Ald_DH/histidinol_DH"/>
</dbReference>
<dbReference type="InterPro" id="IPR016163">
    <property type="entry name" value="Ald_DH_C"/>
</dbReference>
<dbReference type="PANTHER" id="PTHR43720:SF2">
    <property type="entry name" value="2-AMINOMUCONIC SEMIALDEHYDE DEHYDROGENASE"/>
    <property type="match status" value="1"/>
</dbReference>
<proteinExistence type="inferred from homology"/>
<keyword evidence="5" id="KW-1185">Reference proteome</keyword>
<comment type="similarity">
    <text evidence="1">Belongs to the aldehyde dehydrogenase family.</text>
</comment>
<evidence type="ECO:0000313" key="5">
    <source>
        <dbReference type="Proteomes" id="UP000035681"/>
    </source>
</evidence>
<keyword evidence="3" id="KW-0520">NAD</keyword>
<evidence type="ECO:0000256" key="3">
    <source>
        <dbReference type="ARBA" id="ARBA00023027"/>
    </source>
</evidence>
<dbReference type="GO" id="GO:0016620">
    <property type="term" value="F:oxidoreductase activity, acting on the aldehyde or oxo group of donors, NAD or NADP as acceptor"/>
    <property type="evidence" value="ECO:0007669"/>
    <property type="project" value="InterPro"/>
</dbReference>
<dbReference type="FunFam" id="3.40.605.10:FF:000007">
    <property type="entry name" value="NAD/NADP-dependent betaine aldehyde dehydrogenase"/>
    <property type="match status" value="1"/>
</dbReference>
<evidence type="ECO:0000256" key="1">
    <source>
        <dbReference type="ARBA" id="ARBA00009986"/>
    </source>
</evidence>
<dbReference type="PANTHER" id="PTHR43720">
    <property type="entry name" value="2-AMINOMUCONIC SEMIALDEHYDE DEHYDROGENASE"/>
    <property type="match status" value="1"/>
</dbReference>
<evidence type="ECO:0000313" key="6">
    <source>
        <dbReference type="WBParaSite" id="SSTP_0000128600.1"/>
    </source>
</evidence>
<dbReference type="Gene3D" id="3.40.309.10">
    <property type="entry name" value="Aldehyde Dehydrogenase, Chain A, domain 2"/>
    <property type="match status" value="1"/>
</dbReference>
<dbReference type="SUPFAM" id="SSF53720">
    <property type="entry name" value="ALDH-like"/>
    <property type="match status" value="1"/>
</dbReference>
<dbReference type="PROSITE" id="PS00070">
    <property type="entry name" value="ALDEHYDE_DEHYDR_CYS"/>
    <property type="match status" value="1"/>
</dbReference>
<dbReference type="STRING" id="6248.A0A0K0DVM0"/>
<keyword evidence="2" id="KW-0560">Oxidoreductase</keyword>
<organism evidence="6">
    <name type="scientific">Strongyloides stercoralis</name>
    <name type="common">Threadworm</name>
    <dbReference type="NCBI Taxonomy" id="6248"/>
    <lineage>
        <taxon>Eukaryota</taxon>
        <taxon>Metazoa</taxon>
        <taxon>Ecdysozoa</taxon>
        <taxon>Nematoda</taxon>
        <taxon>Chromadorea</taxon>
        <taxon>Rhabditida</taxon>
        <taxon>Tylenchina</taxon>
        <taxon>Panagrolaimomorpha</taxon>
        <taxon>Strongyloidoidea</taxon>
        <taxon>Strongyloididae</taxon>
        <taxon>Strongyloides</taxon>
    </lineage>
</organism>
<evidence type="ECO:0000259" key="4">
    <source>
        <dbReference type="Pfam" id="PF00171"/>
    </source>
</evidence>
<dbReference type="Pfam" id="PF00171">
    <property type="entry name" value="Aldedh"/>
    <property type="match status" value="1"/>
</dbReference>
<feature type="domain" description="Aldehyde dehydrogenase" evidence="4">
    <location>
        <begin position="32"/>
        <end position="495"/>
    </location>
</feature>
<accession>A0A0K0DVM0</accession>
<dbReference type="WBParaSite" id="TCONS_00006058.p1">
    <property type="protein sequence ID" value="TCONS_00006058.p1"/>
    <property type="gene ID" value="XLOC_004239"/>
</dbReference>
<evidence type="ECO:0000256" key="2">
    <source>
        <dbReference type="ARBA" id="ARBA00023002"/>
    </source>
</evidence>
<dbReference type="AlphaFoldDB" id="A0A0K0DVM0"/>
<dbReference type="InterPro" id="IPR016162">
    <property type="entry name" value="Ald_DH_N"/>
</dbReference>
<dbReference type="FunFam" id="3.40.309.10:FF:000012">
    <property type="entry name" value="Betaine aldehyde dehydrogenase"/>
    <property type="match status" value="1"/>
</dbReference>
<dbReference type="Proteomes" id="UP000035681">
    <property type="component" value="Unplaced"/>
</dbReference>
<dbReference type="CDD" id="cd07093">
    <property type="entry name" value="ALDH_F8_HMSADH"/>
    <property type="match status" value="1"/>
</dbReference>
<dbReference type="Gene3D" id="3.40.605.10">
    <property type="entry name" value="Aldehyde Dehydrogenase, Chain A, domain 1"/>
    <property type="match status" value="1"/>
</dbReference>
<sequence length="499" mass="55432">MANTKNAIQYLLSINDNEPKKISNFINNQFVETNSYIDSINPATGKVWLKVPNSNFIDIDNAANIGENAFKSWKKTSIQKRCELLIKVSNIIEENFEEFAIIESRDQGKPISLAKAIDIPRAIYNFRFFASSIIGKTTSSTNNTFPVRSINYIKNDSIGVAGLISPWNLPLYLLTFKLAPALICGNCVICKPSEITSATAWLLCHAFIDAGFPIGVVNMVFGDGNNAGEALIRHPKIPIISFTGSTKIGKHINTVVAPMLKKISLEMGGKNCGIVFPSVDIDEIIPQIAKSCFINQGEICLCTERLFIHQDIYDEFVKKFVNEANNMTVGDPTENYTLGAMVSKVHFDKVMSYINDAENDSSLNVLCGGQYKYEKGHKCENGYYIKPTIIAGAKDDSKFMKEEIFGPVVCVTKFSTVEEVIERANNTPYGLSATVWSKNSDELQIVGDELRVGTCWLNCWLVRDLNMPFGGTKESGIGREGAEDSIHFYTEQKTICLKF</sequence>
<evidence type="ECO:0000313" key="7">
    <source>
        <dbReference type="WBParaSite" id="TCONS_00006058.p1"/>
    </source>
</evidence>
<dbReference type="InterPro" id="IPR015590">
    <property type="entry name" value="Aldehyde_DH_dom"/>
</dbReference>
<protein>
    <submittedName>
        <fullName evidence="6 7">Aldedh domain-containing protein</fullName>
    </submittedName>
</protein>
<dbReference type="WBParaSite" id="SSTP_0000128600.1">
    <property type="protein sequence ID" value="SSTP_0000128600.1"/>
    <property type="gene ID" value="SSTP_0000128600"/>
</dbReference>
<dbReference type="InterPro" id="IPR016160">
    <property type="entry name" value="Ald_DH_CS_CYS"/>
</dbReference>
<reference evidence="6" key="1">
    <citation type="submission" date="2015-08" db="UniProtKB">
        <authorList>
            <consortium name="WormBaseParasite"/>
        </authorList>
    </citation>
    <scope>IDENTIFICATION</scope>
</reference>
<name>A0A0K0DVM0_STRER</name>